<dbReference type="Pfam" id="PF04365">
    <property type="entry name" value="BrnT_toxin"/>
    <property type="match status" value="1"/>
</dbReference>
<dbReference type="OrthoDB" id="839663at2"/>
<protein>
    <recommendedName>
        <fullName evidence="3">BrnT family toxin</fullName>
    </recommendedName>
</protein>
<dbReference type="InterPro" id="IPR007460">
    <property type="entry name" value="BrnT_toxin"/>
</dbReference>
<reference evidence="1 2" key="1">
    <citation type="journal article" date="2018" name="Sci. Rep.">
        <title>Rhizobium tumorigenes sp. nov., a novel plant tumorigenic bacterium isolated from cane gall tumors on thornless blackberry.</title>
        <authorList>
            <person name="Kuzmanovi N."/>
            <person name="Smalla K."/>
            <person name="Gronow S."/>
            <person name="PuBawska J."/>
        </authorList>
    </citation>
    <scope>NUCLEOTIDE SEQUENCE [LARGE SCALE GENOMIC DNA]</scope>
    <source>
        <strain evidence="1 2">CCBAU 85046</strain>
    </source>
</reference>
<dbReference type="AlphaFoldDB" id="A0A2W4E983"/>
<dbReference type="Gene3D" id="3.10.450.530">
    <property type="entry name" value="Ribonuclease toxin, BrnT, of type II toxin-antitoxin system"/>
    <property type="match status" value="1"/>
</dbReference>
<name>A0A2W4E983_9HYPH</name>
<organism evidence="1 2">
    <name type="scientific">Rhizobium tubonense</name>
    <dbReference type="NCBI Taxonomy" id="484088"/>
    <lineage>
        <taxon>Bacteria</taxon>
        <taxon>Pseudomonadati</taxon>
        <taxon>Pseudomonadota</taxon>
        <taxon>Alphaproteobacteria</taxon>
        <taxon>Hyphomicrobiales</taxon>
        <taxon>Rhizobiaceae</taxon>
        <taxon>Rhizobium/Agrobacterium group</taxon>
        <taxon>Rhizobium</taxon>
    </lineage>
</organism>
<proteinExistence type="predicted"/>
<dbReference type="RefSeq" id="WP_111161513.1">
    <property type="nucleotide sequence ID" value="NZ_PCDP01000038.1"/>
</dbReference>
<evidence type="ECO:0000313" key="1">
    <source>
        <dbReference type="EMBL" id="PZM11896.1"/>
    </source>
</evidence>
<sequence>MKITWDEPKRIKNLDKHDLDFADLDIEFFFDALIIEAKQRRLKAVGVFSDDVVAVIFATLGVESISLISLRPASRKERNLYAQSHSKIPYTH</sequence>
<evidence type="ECO:0008006" key="3">
    <source>
        <dbReference type="Google" id="ProtNLM"/>
    </source>
</evidence>
<evidence type="ECO:0000313" key="2">
    <source>
        <dbReference type="Proteomes" id="UP000248925"/>
    </source>
</evidence>
<keyword evidence="2" id="KW-1185">Reference proteome</keyword>
<gene>
    <name evidence="1" type="ORF">CPY51_17425</name>
</gene>
<dbReference type="EMBL" id="PCDP01000038">
    <property type="protein sequence ID" value="PZM11896.1"/>
    <property type="molecule type" value="Genomic_DNA"/>
</dbReference>
<comment type="caution">
    <text evidence="1">The sequence shown here is derived from an EMBL/GenBank/DDBJ whole genome shotgun (WGS) entry which is preliminary data.</text>
</comment>
<dbReference type="InterPro" id="IPR038573">
    <property type="entry name" value="BrnT_sf"/>
</dbReference>
<dbReference type="Proteomes" id="UP000248925">
    <property type="component" value="Unassembled WGS sequence"/>
</dbReference>
<accession>A0A2W4E983</accession>